<organism evidence="8 9">
    <name type="scientific">Sulfobacillus acidophilus (strain ATCC 700253 / DSM 10332 / NAL)</name>
    <dbReference type="NCBI Taxonomy" id="679936"/>
    <lineage>
        <taxon>Bacteria</taxon>
        <taxon>Bacillati</taxon>
        <taxon>Bacillota</taxon>
        <taxon>Clostridia</taxon>
        <taxon>Eubacteriales</taxon>
        <taxon>Clostridiales Family XVII. Incertae Sedis</taxon>
        <taxon>Sulfobacillus</taxon>
    </lineage>
</organism>
<evidence type="ECO:0000313" key="9">
    <source>
        <dbReference type="Proteomes" id="UP000005439"/>
    </source>
</evidence>
<dbReference type="GO" id="GO:0003677">
    <property type="term" value="F:DNA binding"/>
    <property type="evidence" value="ECO:0007669"/>
    <property type="project" value="UniProtKB-KW"/>
</dbReference>
<dbReference type="PATRIC" id="fig|679936.5.peg.1655"/>
<dbReference type="InterPro" id="IPR006118">
    <property type="entry name" value="Recombinase_CS"/>
</dbReference>
<evidence type="ECO:0000256" key="2">
    <source>
        <dbReference type="ARBA" id="ARBA00023125"/>
    </source>
</evidence>
<evidence type="ECO:0000259" key="7">
    <source>
        <dbReference type="PROSITE" id="PS51737"/>
    </source>
</evidence>
<dbReference type="InterPro" id="IPR050639">
    <property type="entry name" value="SSR_resolvase"/>
</dbReference>
<feature type="active site" description="O-(5'-phospho-DNA)-serine intermediate" evidence="4 5">
    <location>
        <position position="10"/>
    </location>
</feature>
<dbReference type="Gene3D" id="3.40.50.1390">
    <property type="entry name" value="Resolvase, N-terminal catalytic domain"/>
    <property type="match status" value="1"/>
</dbReference>
<keyword evidence="1" id="KW-0229">DNA integration</keyword>
<dbReference type="Proteomes" id="UP000005439">
    <property type="component" value="Chromosome"/>
</dbReference>
<proteinExistence type="predicted"/>
<dbReference type="HOGENOM" id="CLU_010686_18_3_9"/>
<evidence type="ECO:0000256" key="4">
    <source>
        <dbReference type="PIRSR" id="PIRSR606118-50"/>
    </source>
</evidence>
<dbReference type="CDD" id="cd00338">
    <property type="entry name" value="Ser_Recombinase"/>
    <property type="match status" value="1"/>
</dbReference>
<dbReference type="InterPro" id="IPR036162">
    <property type="entry name" value="Resolvase-like_N_sf"/>
</dbReference>
<dbReference type="PROSITE" id="PS51736">
    <property type="entry name" value="RECOMBINASES_3"/>
    <property type="match status" value="1"/>
</dbReference>
<dbReference type="Pfam" id="PF13408">
    <property type="entry name" value="Zn_ribbon_recom"/>
    <property type="match status" value="1"/>
</dbReference>
<dbReference type="InterPro" id="IPR011109">
    <property type="entry name" value="DNA_bind_recombinase_dom"/>
</dbReference>
<evidence type="ECO:0000256" key="5">
    <source>
        <dbReference type="PROSITE-ProRule" id="PRU10137"/>
    </source>
</evidence>
<keyword evidence="9" id="KW-1185">Reference proteome</keyword>
<dbReference type="PROSITE" id="PS51737">
    <property type="entry name" value="RECOMBINASE_DNA_BIND"/>
    <property type="match status" value="1"/>
</dbReference>
<dbReference type="SMART" id="SM00857">
    <property type="entry name" value="Resolvase"/>
    <property type="match status" value="1"/>
</dbReference>
<dbReference type="PANTHER" id="PTHR30461">
    <property type="entry name" value="DNA-INVERTASE FROM LAMBDOID PROPHAGE"/>
    <property type="match status" value="1"/>
</dbReference>
<name>G8TYC0_SULAD</name>
<keyword evidence="3" id="KW-0233">DNA recombination</keyword>
<keyword evidence="2" id="KW-0238">DNA-binding</keyword>
<dbReference type="AlphaFoldDB" id="G8TYC0"/>
<dbReference type="GO" id="GO:0000150">
    <property type="term" value="F:DNA strand exchange activity"/>
    <property type="evidence" value="ECO:0007669"/>
    <property type="project" value="InterPro"/>
</dbReference>
<reference evidence="8 9" key="2">
    <citation type="journal article" date="2012" name="Stand. Genomic Sci.">
        <title>Complete genome sequence of the moderately thermophilic mineral-sulfide-oxidizing firmicute Sulfobacillus acidophilus type strain (NAL(T)).</title>
        <authorList>
            <person name="Anderson I."/>
            <person name="Chertkov O."/>
            <person name="Chen A."/>
            <person name="Saunders E."/>
            <person name="Lapidus A."/>
            <person name="Nolan M."/>
            <person name="Lucas S."/>
            <person name="Hammon N."/>
            <person name="Deshpande S."/>
            <person name="Cheng J.F."/>
            <person name="Han C."/>
            <person name="Tapia R."/>
            <person name="Goodwin L.A."/>
            <person name="Pitluck S."/>
            <person name="Liolios K."/>
            <person name="Pagani I."/>
            <person name="Ivanova N."/>
            <person name="Mikhailova N."/>
            <person name="Pati A."/>
            <person name="Palaniappan K."/>
            <person name="Land M."/>
            <person name="Pan C."/>
            <person name="Rohde M."/>
            <person name="Pukall R."/>
            <person name="Goker M."/>
            <person name="Detter J.C."/>
            <person name="Woyke T."/>
            <person name="Bristow J."/>
            <person name="Eisen J.A."/>
            <person name="Markowitz V."/>
            <person name="Hugenholtz P."/>
            <person name="Kyrpides N.C."/>
            <person name="Klenk H.P."/>
            <person name="Mavromatis K."/>
        </authorList>
    </citation>
    <scope>NUCLEOTIDE SEQUENCE [LARGE SCALE GENOMIC DNA]</scope>
    <source>
        <strain evidence="9">ATCC 700253 / DSM 10332 / NAL</strain>
    </source>
</reference>
<dbReference type="KEGG" id="sap:Sulac_1587"/>
<dbReference type="GO" id="GO:0015074">
    <property type="term" value="P:DNA integration"/>
    <property type="evidence" value="ECO:0007669"/>
    <property type="project" value="UniProtKB-KW"/>
</dbReference>
<gene>
    <name evidence="8" type="ordered locus">Sulac_1587</name>
</gene>
<feature type="domain" description="Recombinase" evidence="7">
    <location>
        <begin position="156"/>
        <end position="290"/>
    </location>
</feature>
<accession>G8TYC0</accession>
<dbReference type="Pfam" id="PF07508">
    <property type="entry name" value="Recombinase"/>
    <property type="match status" value="1"/>
</dbReference>
<protein>
    <submittedName>
        <fullName evidence="8">Resolvase domain protein</fullName>
    </submittedName>
</protein>
<dbReference type="PROSITE" id="PS00397">
    <property type="entry name" value="RECOMBINASES_1"/>
    <property type="match status" value="1"/>
</dbReference>
<dbReference type="Gene3D" id="3.90.1750.20">
    <property type="entry name" value="Putative Large Serine Recombinase, Chain B, Domain 2"/>
    <property type="match status" value="1"/>
</dbReference>
<dbReference type="EMBL" id="CP003179">
    <property type="protein sequence ID" value="AEW05084.1"/>
    <property type="molecule type" value="Genomic_DNA"/>
</dbReference>
<evidence type="ECO:0000313" key="8">
    <source>
        <dbReference type="EMBL" id="AEW05084.1"/>
    </source>
</evidence>
<dbReference type="InterPro" id="IPR025827">
    <property type="entry name" value="Zn_ribbon_recom_dom"/>
</dbReference>
<dbReference type="Pfam" id="PF00239">
    <property type="entry name" value="Resolvase"/>
    <property type="match status" value="1"/>
</dbReference>
<dbReference type="InterPro" id="IPR038109">
    <property type="entry name" value="DNA_bind_recomb_sf"/>
</dbReference>
<dbReference type="PANTHER" id="PTHR30461:SF23">
    <property type="entry name" value="DNA RECOMBINASE-RELATED"/>
    <property type="match status" value="1"/>
</dbReference>
<dbReference type="STRING" id="679936.Sulac_1587"/>
<reference evidence="9" key="1">
    <citation type="submission" date="2011-12" db="EMBL/GenBank/DDBJ databases">
        <title>The complete genome of chromosome of Sulfobacillus acidophilus DSM 10332.</title>
        <authorList>
            <person name="Lucas S."/>
            <person name="Han J."/>
            <person name="Lapidus A."/>
            <person name="Bruce D."/>
            <person name="Goodwin L."/>
            <person name="Pitluck S."/>
            <person name="Peters L."/>
            <person name="Kyrpides N."/>
            <person name="Mavromatis K."/>
            <person name="Ivanova N."/>
            <person name="Mikhailova N."/>
            <person name="Chertkov O."/>
            <person name="Saunders E."/>
            <person name="Detter J.C."/>
            <person name="Tapia R."/>
            <person name="Han C."/>
            <person name="Land M."/>
            <person name="Hauser L."/>
            <person name="Markowitz V."/>
            <person name="Cheng J.-F."/>
            <person name="Hugenholtz P."/>
            <person name="Woyke T."/>
            <person name="Wu D."/>
            <person name="Pukall R."/>
            <person name="Gehrich-Schroeter G."/>
            <person name="Schneider S."/>
            <person name="Klenk H.-P."/>
            <person name="Eisen J.A."/>
        </authorList>
    </citation>
    <scope>NUCLEOTIDE SEQUENCE [LARGE SCALE GENOMIC DNA]</scope>
    <source>
        <strain evidence="9">ATCC 700253 / DSM 10332 / NAL</strain>
    </source>
</reference>
<feature type="domain" description="Resolvase/invertase-type recombinase catalytic" evidence="6">
    <location>
        <begin position="2"/>
        <end position="148"/>
    </location>
</feature>
<evidence type="ECO:0000256" key="3">
    <source>
        <dbReference type="ARBA" id="ARBA00023172"/>
    </source>
</evidence>
<evidence type="ECO:0000259" key="6">
    <source>
        <dbReference type="PROSITE" id="PS51736"/>
    </source>
</evidence>
<evidence type="ECO:0000256" key="1">
    <source>
        <dbReference type="ARBA" id="ARBA00022908"/>
    </source>
</evidence>
<dbReference type="SUPFAM" id="SSF53041">
    <property type="entry name" value="Resolvase-like"/>
    <property type="match status" value="1"/>
</dbReference>
<dbReference type="InterPro" id="IPR006119">
    <property type="entry name" value="Resolv_N"/>
</dbReference>
<sequence length="487" mass="55604">MKAAIYLRVSSDEQALHGYSLAAQRHACRERARQLGAEEIQEWADEGIPGTVWDRPGLTQLRQAVSARAIDLVVIYDPDRFARSLALQLVVTEEIERAGVQLEFVNFDWQDTPEGKLFYAMRGAFSEYEREKIRLRTSLGRLQKARQGHMPMAVAPYGYRYDPATARLEVHPQEAPIVVRMFTECVQEQKSLNSIARQLTTEKIPTRKGLGVWHRQVIRQILQNPVYTGTFYANRYETYGVGLNRFRPAGTKVRRKVRPRSEWIGIPAPRLIDPVIWEAAQQRIRERTRTPGTSYLLAGLVRCGLCRQTLVGRRDQSWGRPNRIYTCRKHSAGAAHPGCRPERRLDADALEDAIWQGMKSYGSRLLQQLAERPAGEGNDRHARLDRITRAQGHLLDALAEGLGDPAVIRRRLRALEEERRALDPSLSPPSVRSGRVFEWEAIPVYWRREILEVLVRRIVVGDGQLTIVLKTDPENISVARMTVPTRC</sequence>